<evidence type="ECO:0000313" key="2">
    <source>
        <dbReference type="EMBL" id="CBV44088.1"/>
    </source>
</evidence>
<organism evidence="2 4">
    <name type="scientific">Halomonas elongata (strain ATCC 33173 / DSM 2581 / NBRC 15536 / NCIMB 2198 / 1H9)</name>
    <dbReference type="NCBI Taxonomy" id="768066"/>
    <lineage>
        <taxon>Bacteria</taxon>
        <taxon>Pseudomonadati</taxon>
        <taxon>Pseudomonadota</taxon>
        <taxon>Gammaproteobacteria</taxon>
        <taxon>Oceanospirillales</taxon>
        <taxon>Halomonadaceae</taxon>
        <taxon>Halomonas</taxon>
    </lineage>
</organism>
<dbReference type="OrthoDB" id="5731347at2"/>
<evidence type="ECO:0000256" key="1">
    <source>
        <dbReference type="SAM" id="MobiDB-lite"/>
    </source>
</evidence>
<dbReference type="EMBL" id="CP139472">
    <property type="protein sequence ID" value="WPU46696.1"/>
    <property type="molecule type" value="Genomic_DNA"/>
</dbReference>
<evidence type="ECO:0000313" key="4">
    <source>
        <dbReference type="Proteomes" id="UP000008707"/>
    </source>
</evidence>
<feature type="compositionally biased region" description="Basic and acidic residues" evidence="1">
    <location>
        <begin position="163"/>
        <end position="173"/>
    </location>
</feature>
<accession>E1VAY9</accession>
<dbReference type="AlphaFoldDB" id="E1VAY9"/>
<dbReference type="STRING" id="768066.HELO_4204"/>
<reference evidence="3 5" key="4">
    <citation type="submission" date="2023-11" db="EMBL/GenBank/DDBJ databases">
        <title>MicrobeMod: A computational toolkit for identifying prokaryotic methylation and restriction-modification with nanopore sequencing.</title>
        <authorList>
            <person name="Crits-Christoph A."/>
            <person name="Kang S.C."/>
            <person name="Lee H."/>
            <person name="Ostrov N."/>
        </authorList>
    </citation>
    <scope>NUCLEOTIDE SEQUENCE [LARGE SCALE GENOMIC DNA]</scope>
    <source>
        <strain evidence="3 5">ATCC 33173</strain>
    </source>
</reference>
<dbReference type="RefSeq" id="WP_013333958.1">
    <property type="nucleotide sequence ID" value="NC_014532.2"/>
</dbReference>
<dbReference type="Pfam" id="PF10065">
    <property type="entry name" value="DUF2303"/>
    <property type="match status" value="1"/>
</dbReference>
<reference evidence="2" key="2">
    <citation type="submission" date="2010-05" db="EMBL/GenBank/DDBJ databases">
        <title>Revision and reannotation of the Halomonas elongata DSM 2581(T) genome.</title>
        <authorList>
            <person name="Pfeiffer F."/>
            <person name="Bagyan I."/>
            <person name="Alfaro-Espinoza G."/>
            <person name="Zamora-Lagos M.A."/>
            <person name="Habermann B."/>
            <person name="Oesterhelt D."/>
            <person name="Kunte H.J."/>
        </authorList>
    </citation>
    <scope>NUCLEOTIDE SEQUENCE</scope>
    <source>
        <strain evidence="2">Type strain: DSM 2581</strain>
    </source>
</reference>
<sequence length="268" mass="29831">MEAQALERIVALAHASQIGNPGTDVPTMLVPNGYSLESLEAFQDHPTHFRGTYSTSSIEDYAAYVNHEVGAQVFVDTDDMDAEAFFDLGDADSPGHGKHRARLKLQRTAPYTACLQAHDRAFGQKELAHWIEDWHAHITGESTSGKDLTPKQLATMVRRIEVEASSERTHEEGDWNTQSSGLDALDARTGEDTPAFIRFACMPYEGLSLRTFDLRMSILTDDSKPRLKLRITGLEGIQEEIAKEFKQVLEQQIDLGATRVLLGNFRKG</sequence>
<dbReference type="KEGG" id="hel:HELO_4204"/>
<reference evidence="4" key="3">
    <citation type="journal article" date="2011" name="Environ. Microbiol.">
        <title>A blueprint of ectoine metabolism from the genome of the industrial producer Halomonas elongata DSM 2581(T).</title>
        <authorList>
            <person name="Schwibbert K."/>
            <person name="Marin-Sanguino A."/>
            <person name="Bagyan I."/>
            <person name="Heidrich G."/>
            <person name="Lentzen G."/>
            <person name="Seitz H."/>
            <person name="Rampp M."/>
            <person name="Schuster S.C."/>
            <person name="Klenk H.P."/>
            <person name="Pfeiffer F."/>
            <person name="Oesterhelt D."/>
            <person name="Kunte H.J."/>
        </authorList>
    </citation>
    <scope>NUCLEOTIDE SEQUENCE [LARGE SCALE GENOMIC DNA]</scope>
    <source>
        <strain evidence="4">ATCC 33173 / DSM 2581 / NBRC 15536 / NCIMB 2198 / 1H9</strain>
    </source>
</reference>
<keyword evidence="5" id="KW-1185">Reference proteome</keyword>
<dbReference type="GeneID" id="91011649"/>
<dbReference type="EMBL" id="FN869568">
    <property type="protein sequence ID" value="CBV44088.1"/>
    <property type="molecule type" value="Genomic_DNA"/>
</dbReference>
<name>E1VAY9_HALED</name>
<evidence type="ECO:0000313" key="3">
    <source>
        <dbReference type="EMBL" id="WPU46696.1"/>
    </source>
</evidence>
<protein>
    <submittedName>
        <fullName evidence="2">YfdQ family protein</fullName>
    </submittedName>
</protein>
<reference evidence="2" key="1">
    <citation type="journal article" date="2010" name="Environ. Microbiol.">
        <title>A blueprint of ectoine metabolism from the genome of the industrial producer Halomonas elongata DSM 2581(T).</title>
        <authorList>
            <person name="Schwibbert K."/>
            <person name="Marin-Sanguino A."/>
            <person name="Bagyan I."/>
            <person name="Heidrich G."/>
            <person name="Lentzen G."/>
            <person name="Seitz H."/>
            <person name="Rampp M."/>
            <person name="Schuster S.C."/>
            <person name="Klenk H.P."/>
            <person name="Pfeiffer F."/>
            <person name="Oesterhelt D."/>
            <person name="Kunte H.J."/>
        </authorList>
    </citation>
    <scope>NUCLEOTIDE SEQUENCE</scope>
    <source>
        <strain evidence="2">Type strain: DSM 2581</strain>
    </source>
</reference>
<dbReference type="InterPro" id="IPR019276">
    <property type="entry name" value="DUF2303"/>
</dbReference>
<feature type="region of interest" description="Disordered" evidence="1">
    <location>
        <begin position="163"/>
        <end position="184"/>
    </location>
</feature>
<dbReference type="Proteomes" id="UP001322512">
    <property type="component" value="Chromosome"/>
</dbReference>
<dbReference type="eggNOG" id="COG5532">
    <property type="taxonomic scope" value="Bacteria"/>
</dbReference>
<gene>
    <name evidence="2" type="primary">yfdQ1</name>
    <name evidence="2" type="ordered locus">HELO_4204</name>
    <name evidence="3" type="ORF">SR933_15815</name>
</gene>
<proteinExistence type="predicted"/>
<dbReference type="HOGENOM" id="CLU_089203_1_0_6"/>
<evidence type="ECO:0000313" key="5">
    <source>
        <dbReference type="Proteomes" id="UP001322512"/>
    </source>
</evidence>
<dbReference type="Proteomes" id="UP000008707">
    <property type="component" value="Chromosome"/>
</dbReference>